<proteinExistence type="predicted"/>
<feature type="region of interest" description="Disordered" evidence="1">
    <location>
        <begin position="402"/>
        <end position="432"/>
    </location>
</feature>
<dbReference type="Proteomes" id="UP000012429">
    <property type="component" value="Unassembled WGS sequence"/>
</dbReference>
<feature type="compositionally biased region" description="Polar residues" evidence="1">
    <location>
        <begin position="417"/>
        <end position="432"/>
    </location>
</feature>
<evidence type="ECO:0000256" key="1">
    <source>
        <dbReference type="SAM" id="MobiDB-lite"/>
    </source>
</evidence>
<feature type="region of interest" description="Disordered" evidence="1">
    <location>
        <begin position="357"/>
        <end position="383"/>
    </location>
</feature>
<reference evidence="2 3" key="1">
    <citation type="journal article" date="2012" name="BMC Genomics">
        <title>Genomic basis of broad host range and environmental adaptability of Rhizobium tropici CIAT 899 and Rhizobium sp. PRF 81 which are used in inoculants for common bean (Phaseolus vulgaris L.).</title>
        <authorList>
            <person name="Ormeno-Orrillo E."/>
            <person name="Menna P."/>
            <person name="Almeida L.G."/>
            <person name="Ollero F.J."/>
            <person name="Nicolas M.F."/>
            <person name="Pains Rodrigues E."/>
            <person name="Shigueyoshi Nakatani A."/>
            <person name="Silva Batista J.S."/>
            <person name="Oliveira Chueire L.M."/>
            <person name="Souza R.C."/>
            <person name="Ribeiro Vasconcelos A.T."/>
            <person name="Megias M."/>
            <person name="Hungria M."/>
            <person name="Martinez-Romero E."/>
        </authorList>
    </citation>
    <scope>NUCLEOTIDE SEQUENCE [LARGE SCALE GENOMIC DNA]</scope>
    <source>
        <strain evidence="2 3">PRF 81</strain>
    </source>
</reference>
<feature type="compositionally biased region" description="Polar residues" evidence="1">
    <location>
        <begin position="370"/>
        <end position="380"/>
    </location>
</feature>
<organism evidence="2 3">
    <name type="scientific">Rhizobium freirei PRF 81</name>
    <dbReference type="NCBI Taxonomy" id="363754"/>
    <lineage>
        <taxon>Bacteria</taxon>
        <taxon>Pseudomonadati</taxon>
        <taxon>Pseudomonadota</taxon>
        <taxon>Alphaproteobacteria</taxon>
        <taxon>Hyphomicrobiales</taxon>
        <taxon>Rhizobiaceae</taxon>
        <taxon>Rhizobium/Agrobacterium group</taxon>
        <taxon>Rhizobium</taxon>
    </lineage>
</organism>
<dbReference type="AlphaFoldDB" id="N6UA20"/>
<keyword evidence="3" id="KW-1185">Reference proteome</keyword>
<evidence type="ECO:0000313" key="2">
    <source>
        <dbReference type="EMBL" id="ENN87038.1"/>
    </source>
</evidence>
<name>N6UA20_9HYPH</name>
<dbReference type="STRING" id="363754.RHSP_12697"/>
<accession>N6UA20</accession>
<evidence type="ECO:0000313" key="3">
    <source>
        <dbReference type="Proteomes" id="UP000012429"/>
    </source>
</evidence>
<dbReference type="EMBL" id="AQHN01000061">
    <property type="protein sequence ID" value="ENN87038.1"/>
    <property type="molecule type" value="Genomic_DNA"/>
</dbReference>
<comment type="caution">
    <text evidence="2">The sequence shown here is derived from an EMBL/GenBank/DDBJ whole genome shotgun (WGS) entry which is preliminary data.</text>
</comment>
<protein>
    <submittedName>
        <fullName evidence="2">Uncharacterized protein</fullName>
    </submittedName>
</protein>
<gene>
    <name evidence="2" type="ORF">RHSP_12697</name>
</gene>
<sequence length="432" mass="47910">MVFGLLCCQQQLLGASSPQAFEIVAGMMRGARQRARRHHEEALGVSHGLVGLELFRRDEAHHLVMLARRLQILADGQEVDVGCAQVVHQLQHFVAFFAEAHHDARLGEHCGVQFLDPLQQANGVEIARTGTNRQVIARHGFHIVIEDVGLGGDDALQCTRLLQEVRRQDLDRGCRRSGTDRPDHLLKVLGATVFQIITVDRGDDDVAEAHLLDGLGDIFRLRHIERVRLARRDVAEGASTRTDLAHDHEGGVLLVPALADVRAASLFANRDELVLLHDRARLGIALRRRRLHADPVRLAQDFGVRPMRLLRVSNALGFRVDRVENGDHETSTFRRSDAALHRRATLARNIRMHAPMKPVMKKPSRPPGTPTCSATKSPAATTDPAIPRTMLRMMPWRASISLPASQPARPPMMIRPSQPTLSIKPSFQAPSG</sequence>